<dbReference type="EMBL" id="MU003774">
    <property type="protein sequence ID" value="KAF2723956.1"/>
    <property type="molecule type" value="Genomic_DNA"/>
</dbReference>
<dbReference type="SUPFAM" id="SSF51905">
    <property type="entry name" value="FAD/NAD(P)-binding domain"/>
    <property type="match status" value="2"/>
</dbReference>
<evidence type="ECO:0000313" key="6">
    <source>
        <dbReference type="EMBL" id="KAF2723956.1"/>
    </source>
</evidence>
<dbReference type="InterPro" id="IPR051209">
    <property type="entry name" value="FAD-bind_Monooxygenase_sf"/>
</dbReference>
<dbReference type="PANTHER" id="PTHR42877:SF4">
    <property type="entry name" value="FAD_NAD(P)-BINDING DOMAIN-CONTAINING PROTEIN-RELATED"/>
    <property type="match status" value="1"/>
</dbReference>
<evidence type="ECO:0000256" key="1">
    <source>
        <dbReference type="ARBA" id="ARBA00010139"/>
    </source>
</evidence>
<evidence type="ECO:0000256" key="2">
    <source>
        <dbReference type="ARBA" id="ARBA00022630"/>
    </source>
</evidence>
<dbReference type="Pfam" id="PF00743">
    <property type="entry name" value="FMO-like"/>
    <property type="match status" value="1"/>
</dbReference>
<gene>
    <name evidence="6" type="ORF">K431DRAFT_242337</name>
</gene>
<dbReference type="GO" id="GO:0050660">
    <property type="term" value="F:flavin adenine dinucleotide binding"/>
    <property type="evidence" value="ECO:0007669"/>
    <property type="project" value="InterPro"/>
</dbReference>
<comment type="similarity">
    <text evidence="1">Belongs to the FAD-binding monooxygenase family.</text>
</comment>
<dbReference type="Gene3D" id="3.50.50.60">
    <property type="entry name" value="FAD/NAD(P)-binding domain"/>
    <property type="match status" value="2"/>
</dbReference>
<keyword evidence="2" id="KW-0285">Flavoprotein</keyword>
<comment type="caution">
    <text evidence="6">The sequence shown here is derived from an EMBL/GenBank/DDBJ whole genome shotgun (WGS) entry which is preliminary data.</text>
</comment>
<dbReference type="AlphaFoldDB" id="A0A9P4QFJ4"/>
<evidence type="ECO:0000256" key="4">
    <source>
        <dbReference type="ARBA" id="ARBA00023002"/>
    </source>
</evidence>
<accession>A0A9P4QFJ4</accession>
<keyword evidence="5" id="KW-1133">Transmembrane helix</keyword>
<name>A0A9P4QFJ4_9PEZI</name>
<keyword evidence="7" id="KW-1185">Reference proteome</keyword>
<dbReference type="InterPro" id="IPR036188">
    <property type="entry name" value="FAD/NAD-bd_sf"/>
</dbReference>
<feature type="transmembrane region" description="Helical" evidence="5">
    <location>
        <begin position="551"/>
        <end position="570"/>
    </location>
</feature>
<dbReference type="GO" id="GO:0050661">
    <property type="term" value="F:NADP binding"/>
    <property type="evidence" value="ECO:0007669"/>
    <property type="project" value="InterPro"/>
</dbReference>
<dbReference type="PANTHER" id="PTHR42877">
    <property type="entry name" value="L-ORNITHINE N(5)-MONOOXYGENASE-RELATED"/>
    <property type="match status" value="1"/>
</dbReference>
<proteinExistence type="inferred from homology"/>
<dbReference type="Proteomes" id="UP000799441">
    <property type="component" value="Unassembled WGS sequence"/>
</dbReference>
<dbReference type="GO" id="GO:0004499">
    <property type="term" value="F:N,N-dimethylaniline monooxygenase activity"/>
    <property type="evidence" value="ECO:0007669"/>
    <property type="project" value="InterPro"/>
</dbReference>
<sequence length="583" mass="66041">MAGEKPWPQVPVRNESSSNAAVVIIGAGLSGICTAIDLIRRNNCQNFIILEKSTSVGGTWYDNKYPGCCCDVWSMLYSYSFEQKSDWTRLYPGQEEILEYVVNVAEKYGLFRHMRFNSAVEGARWDDDERKWKVKVSVAKGSKEAEGCEAYTISSDFLVSAVGQLNQPKWPDIVGLDEFGGKVMHSARWDWTYDLKGKNIGLIGNGCTAVQILPELTKVANHVTLFQRTPNWVTPRLDTIVSPLWRSVFKYLPPVRWRIRGSMMDYRETVYDAVMDSESDLAQLFRSQCKEMLQETFPNNEQVREKLTPTYSPGCKRLIISDDYYPALAKENVKLETRPIDKVTKDQVLVKREEDGVAVESYTQPYDLIVCATGFKTTEFMHPIAIYGREGKSLKDVWSKGARAYMGTCIEELPNFGMLYGPNTNLGHNSIILMIEAQSRYINGLIKTVLDVRKQGKSLAVSPKLDKVEEYNREVQKVLLSSSFNDPNCDSWYKNENGMITNNWKGTVVEYQKLLSTVNLDEYNLEGDGKNITDKIVHVGRVREETYLGDTMLMVLSAVSVAAVAGGWLLRNSKLLRGPRVNR</sequence>
<keyword evidence="5" id="KW-0472">Membrane</keyword>
<organism evidence="6 7">
    <name type="scientific">Polychaeton citri CBS 116435</name>
    <dbReference type="NCBI Taxonomy" id="1314669"/>
    <lineage>
        <taxon>Eukaryota</taxon>
        <taxon>Fungi</taxon>
        <taxon>Dikarya</taxon>
        <taxon>Ascomycota</taxon>
        <taxon>Pezizomycotina</taxon>
        <taxon>Dothideomycetes</taxon>
        <taxon>Dothideomycetidae</taxon>
        <taxon>Capnodiales</taxon>
        <taxon>Capnodiaceae</taxon>
        <taxon>Polychaeton</taxon>
    </lineage>
</organism>
<keyword evidence="4" id="KW-0560">Oxidoreductase</keyword>
<keyword evidence="5" id="KW-0812">Transmembrane</keyword>
<evidence type="ECO:0000256" key="3">
    <source>
        <dbReference type="ARBA" id="ARBA00022827"/>
    </source>
</evidence>
<reference evidence="6" key="1">
    <citation type="journal article" date="2020" name="Stud. Mycol.">
        <title>101 Dothideomycetes genomes: a test case for predicting lifestyles and emergence of pathogens.</title>
        <authorList>
            <person name="Haridas S."/>
            <person name="Albert R."/>
            <person name="Binder M."/>
            <person name="Bloem J."/>
            <person name="Labutti K."/>
            <person name="Salamov A."/>
            <person name="Andreopoulos B."/>
            <person name="Baker S."/>
            <person name="Barry K."/>
            <person name="Bills G."/>
            <person name="Bluhm B."/>
            <person name="Cannon C."/>
            <person name="Castanera R."/>
            <person name="Culley D."/>
            <person name="Daum C."/>
            <person name="Ezra D."/>
            <person name="Gonzalez J."/>
            <person name="Henrissat B."/>
            <person name="Kuo A."/>
            <person name="Liang C."/>
            <person name="Lipzen A."/>
            <person name="Lutzoni F."/>
            <person name="Magnuson J."/>
            <person name="Mondo S."/>
            <person name="Nolan M."/>
            <person name="Ohm R."/>
            <person name="Pangilinan J."/>
            <person name="Park H.-J."/>
            <person name="Ramirez L."/>
            <person name="Alfaro M."/>
            <person name="Sun H."/>
            <person name="Tritt A."/>
            <person name="Yoshinaga Y."/>
            <person name="Zwiers L.-H."/>
            <person name="Turgeon B."/>
            <person name="Goodwin S."/>
            <person name="Spatafora J."/>
            <person name="Crous P."/>
            <person name="Grigoriev I."/>
        </authorList>
    </citation>
    <scope>NUCLEOTIDE SEQUENCE</scope>
    <source>
        <strain evidence="6">CBS 116435</strain>
    </source>
</reference>
<dbReference type="InterPro" id="IPR020946">
    <property type="entry name" value="Flavin_mOase-like"/>
</dbReference>
<protein>
    <submittedName>
        <fullName evidence="6">FAD/NAD(P)-binding domain-containing protein</fullName>
    </submittedName>
</protein>
<evidence type="ECO:0000256" key="5">
    <source>
        <dbReference type="SAM" id="Phobius"/>
    </source>
</evidence>
<keyword evidence="3" id="KW-0274">FAD</keyword>
<evidence type="ECO:0000313" key="7">
    <source>
        <dbReference type="Proteomes" id="UP000799441"/>
    </source>
</evidence>
<dbReference type="OrthoDB" id="74360at2759"/>